<reference evidence="3 4" key="1">
    <citation type="submission" date="2018-11" db="EMBL/GenBank/DDBJ databases">
        <authorList>
            <consortium name="Pathogen Informatics"/>
        </authorList>
    </citation>
    <scope>NUCLEOTIDE SEQUENCE [LARGE SCALE GENOMIC DNA]</scope>
    <source>
        <strain evidence="3 4">NCTC10913</strain>
    </source>
</reference>
<feature type="transmembrane region" description="Helical" evidence="1">
    <location>
        <begin position="49"/>
        <end position="70"/>
    </location>
</feature>
<name>A0ABY6SNW7_9CLOT</name>
<dbReference type="InterPro" id="IPR002656">
    <property type="entry name" value="Acyl_transf_3_dom"/>
</dbReference>
<dbReference type="Pfam" id="PF01757">
    <property type="entry name" value="Acyl_transf_3"/>
    <property type="match status" value="1"/>
</dbReference>
<evidence type="ECO:0000313" key="3">
    <source>
        <dbReference type="EMBL" id="VDG69838.1"/>
    </source>
</evidence>
<accession>A0ABY6SNW7</accession>
<evidence type="ECO:0000313" key="4">
    <source>
        <dbReference type="Proteomes" id="UP000277570"/>
    </source>
</evidence>
<organism evidence="3 4">
    <name type="scientific">Clostridium carnis</name>
    <dbReference type="NCBI Taxonomy" id="1530"/>
    <lineage>
        <taxon>Bacteria</taxon>
        <taxon>Bacillati</taxon>
        <taxon>Bacillota</taxon>
        <taxon>Clostridia</taxon>
        <taxon>Eubacteriales</taxon>
        <taxon>Clostridiaceae</taxon>
        <taxon>Clostridium</taxon>
    </lineage>
</organism>
<feature type="transmembrane region" description="Helical" evidence="1">
    <location>
        <begin position="20"/>
        <end position="37"/>
    </location>
</feature>
<keyword evidence="1" id="KW-0812">Transmembrane</keyword>
<feature type="transmembrane region" description="Helical" evidence="1">
    <location>
        <begin position="113"/>
        <end position="136"/>
    </location>
</feature>
<protein>
    <submittedName>
        <fullName evidence="3">Uncharacterized protein conserved in bacteria</fullName>
    </submittedName>
</protein>
<dbReference type="EMBL" id="UYIN01000001">
    <property type="protein sequence ID" value="VDG69838.1"/>
    <property type="molecule type" value="Genomic_DNA"/>
</dbReference>
<comment type="caution">
    <text evidence="3">The sequence shown here is derived from an EMBL/GenBank/DDBJ whole genome shotgun (WGS) entry which is preliminary data.</text>
</comment>
<proteinExistence type="predicted"/>
<dbReference type="RefSeq" id="WP_185738646.1">
    <property type="nucleotide sequence ID" value="NZ_UYIN01000001.1"/>
</dbReference>
<feature type="transmembrane region" description="Helical" evidence="1">
    <location>
        <begin position="82"/>
        <end position="101"/>
    </location>
</feature>
<gene>
    <name evidence="3" type="ORF">NCTC10913_00477</name>
</gene>
<evidence type="ECO:0000256" key="1">
    <source>
        <dbReference type="SAM" id="Phobius"/>
    </source>
</evidence>
<evidence type="ECO:0000259" key="2">
    <source>
        <dbReference type="Pfam" id="PF01757"/>
    </source>
</evidence>
<feature type="domain" description="Acyltransferase 3" evidence="2">
    <location>
        <begin position="21"/>
        <end position="165"/>
    </location>
</feature>
<dbReference type="Proteomes" id="UP000277570">
    <property type="component" value="Unassembled WGS sequence"/>
</dbReference>
<keyword evidence="4" id="KW-1185">Reference proteome</keyword>
<feature type="transmembrane region" description="Helical" evidence="1">
    <location>
        <begin position="142"/>
        <end position="168"/>
    </location>
</feature>
<keyword evidence="1" id="KW-1133">Transmembrane helix</keyword>
<keyword evidence="1" id="KW-0472">Membrane</keyword>
<sequence length="183" mass="21453">MNLKGLGVINTTLETLIDYRFLGSQYLNCYTIGYLIMNRNFKKNISLKRIVYIDIIIIFLAITNQIFLFLKGENMQIINRLQTNSLYIYIISILNFLLLTRNKIKISFKLEKVIYSISKLSFGIYLTHRLFMVLIVDNLNKFFMGALVKICIVFITTVIFSYVTSFIISKNKYTSKILMNFTK</sequence>